<dbReference type="PANTHER" id="PTHR43673:SF10">
    <property type="entry name" value="NADH DEHYDROGENASE_NAD(P)H NITROREDUCTASE XCC3605-RELATED"/>
    <property type="match status" value="1"/>
</dbReference>
<dbReference type="GO" id="GO:0016491">
    <property type="term" value="F:oxidoreductase activity"/>
    <property type="evidence" value="ECO:0007669"/>
    <property type="project" value="UniProtKB-KW"/>
</dbReference>
<sequence>MIQQKTALEQLMEERKSVRKYESGVTIPRETIEHILQQATSAPSSSNLQPWRFLVIDDQEQKKELRIAGFNQAQIETSSAIIAVLGDNEMHKNAKQINDLNVELGYMPRDIADMMIANSESTYSGISDAQRTNIAHLDAGLITMQIVLLSKDMGYDTVIMGGFDKAAFAQKYELPANEIPMVLIAIGKAAMPARNSSRLPFEQIIHFSS</sequence>
<dbReference type="AlphaFoldDB" id="A0A1I6AKJ8"/>
<evidence type="ECO:0000313" key="4">
    <source>
        <dbReference type="EMBL" id="SFQ69196.1"/>
    </source>
</evidence>
<dbReference type="Pfam" id="PF00881">
    <property type="entry name" value="Nitroreductase"/>
    <property type="match status" value="1"/>
</dbReference>
<comment type="similarity">
    <text evidence="1">Belongs to the nitroreductase family.</text>
</comment>
<evidence type="ECO:0000256" key="2">
    <source>
        <dbReference type="ARBA" id="ARBA00023002"/>
    </source>
</evidence>
<dbReference type="Proteomes" id="UP000198734">
    <property type="component" value="Unassembled WGS sequence"/>
</dbReference>
<evidence type="ECO:0000259" key="3">
    <source>
        <dbReference type="Pfam" id="PF00881"/>
    </source>
</evidence>
<evidence type="ECO:0000313" key="5">
    <source>
        <dbReference type="Proteomes" id="UP000198734"/>
    </source>
</evidence>
<reference evidence="5" key="1">
    <citation type="submission" date="2016-10" db="EMBL/GenBank/DDBJ databases">
        <authorList>
            <person name="Varghese N."/>
            <person name="Submissions S."/>
        </authorList>
    </citation>
    <scope>NUCLEOTIDE SEQUENCE [LARGE SCALE GENOMIC DNA]</scope>
    <source>
        <strain evidence="5">DSM 11706</strain>
    </source>
</reference>
<dbReference type="PANTHER" id="PTHR43673">
    <property type="entry name" value="NAD(P)H NITROREDUCTASE YDGI-RELATED"/>
    <property type="match status" value="1"/>
</dbReference>
<dbReference type="RefSeq" id="WP_093538071.1">
    <property type="nucleotide sequence ID" value="NZ_FOXU01000008.1"/>
</dbReference>
<proteinExistence type="inferred from homology"/>
<name>A0A1I6AKJ8_9BACI</name>
<dbReference type="InterPro" id="IPR000415">
    <property type="entry name" value="Nitroreductase-like"/>
</dbReference>
<dbReference type="STRING" id="126156.SAMN05421670_3421"/>
<evidence type="ECO:0000256" key="1">
    <source>
        <dbReference type="ARBA" id="ARBA00007118"/>
    </source>
</evidence>
<dbReference type="CDD" id="cd02137">
    <property type="entry name" value="MhqN-like"/>
    <property type="match status" value="1"/>
</dbReference>
<feature type="domain" description="Nitroreductase" evidence="3">
    <location>
        <begin position="13"/>
        <end position="188"/>
    </location>
</feature>
<dbReference type="SUPFAM" id="SSF55469">
    <property type="entry name" value="FMN-dependent nitroreductase-like"/>
    <property type="match status" value="1"/>
</dbReference>
<accession>A0A1I6AKJ8</accession>
<keyword evidence="2" id="KW-0560">Oxidoreductase</keyword>
<gene>
    <name evidence="4" type="ORF">SAMN05421670_3421</name>
</gene>
<dbReference type="InterPro" id="IPR029479">
    <property type="entry name" value="Nitroreductase"/>
</dbReference>
<dbReference type="OrthoDB" id="9782629at2"/>
<protein>
    <recommendedName>
        <fullName evidence="3">Nitroreductase domain-containing protein</fullName>
    </recommendedName>
</protein>
<dbReference type="Gene3D" id="3.40.109.10">
    <property type="entry name" value="NADH Oxidase"/>
    <property type="match status" value="1"/>
</dbReference>
<organism evidence="4 5">
    <name type="scientific">Psychrobacillus psychrotolerans</name>
    <dbReference type="NCBI Taxonomy" id="126156"/>
    <lineage>
        <taxon>Bacteria</taxon>
        <taxon>Bacillati</taxon>
        <taxon>Bacillota</taxon>
        <taxon>Bacilli</taxon>
        <taxon>Bacillales</taxon>
        <taxon>Bacillaceae</taxon>
        <taxon>Psychrobacillus</taxon>
    </lineage>
</organism>
<keyword evidence="5" id="KW-1185">Reference proteome</keyword>
<dbReference type="EMBL" id="FOXU01000008">
    <property type="protein sequence ID" value="SFQ69196.1"/>
    <property type="molecule type" value="Genomic_DNA"/>
</dbReference>